<sequence length="75" mass="8570">MAFLFFFVHNSSGFFLGLKPRNKNLNPKARSKAPKARSKAREPLRALSQREITCRNPHSSSCSSSSHHFFFPSHH</sequence>
<evidence type="ECO:0000256" key="1">
    <source>
        <dbReference type="SAM" id="MobiDB-lite"/>
    </source>
</evidence>
<dbReference type="Gramene" id="novel_model_1707_5bd9a17a">
    <property type="protein sequence ID" value="cds.novel_model_1707_5bd9a17a"/>
    <property type="gene ID" value="novel_gene_934_5bd9a17a"/>
</dbReference>
<evidence type="ECO:0000313" key="3">
    <source>
        <dbReference type="Proteomes" id="UP000596661"/>
    </source>
</evidence>
<feature type="region of interest" description="Disordered" evidence="1">
    <location>
        <begin position="23"/>
        <end position="75"/>
    </location>
</feature>
<protein>
    <submittedName>
        <fullName evidence="2">Uncharacterized protein</fullName>
    </submittedName>
</protein>
<organism evidence="2 3">
    <name type="scientific">Cannabis sativa</name>
    <name type="common">Hemp</name>
    <name type="synonym">Marijuana</name>
    <dbReference type="NCBI Taxonomy" id="3483"/>
    <lineage>
        <taxon>Eukaryota</taxon>
        <taxon>Viridiplantae</taxon>
        <taxon>Streptophyta</taxon>
        <taxon>Embryophyta</taxon>
        <taxon>Tracheophyta</taxon>
        <taxon>Spermatophyta</taxon>
        <taxon>Magnoliopsida</taxon>
        <taxon>eudicotyledons</taxon>
        <taxon>Gunneridae</taxon>
        <taxon>Pentapetalae</taxon>
        <taxon>rosids</taxon>
        <taxon>fabids</taxon>
        <taxon>Rosales</taxon>
        <taxon>Cannabaceae</taxon>
        <taxon>Cannabis</taxon>
    </lineage>
</organism>
<keyword evidence="3" id="KW-1185">Reference proteome</keyword>
<evidence type="ECO:0000313" key="2">
    <source>
        <dbReference type="EnsemblPlants" id="cds.novel_model_1707_5bd9a17a"/>
    </source>
</evidence>
<reference evidence="2" key="1">
    <citation type="submission" date="2018-11" db="EMBL/GenBank/DDBJ databases">
        <authorList>
            <person name="Grassa J C."/>
        </authorList>
    </citation>
    <scope>NUCLEOTIDE SEQUENCE [LARGE SCALE GENOMIC DNA]</scope>
</reference>
<dbReference type="EnsemblPlants" id="novel_model_1707_5bd9a17a">
    <property type="protein sequence ID" value="cds.novel_model_1707_5bd9a17a"/>
    <property type="gene ID" value="novel_gene_934_5bd9a17a"/>
</dbReference>
<dbReference type="Proteomes" id="UP000596661">
    <property type="component" value="Chromosome 1"/>
</dbReference>
<name>A0A803QV01_CANSA</name>
<dbReference type="AlphaFoldDB" id="A0A803QV01"/>
<dbReference type="EMBL" id="UZAU01000048">
    <property type="status" value="NOT_ANNOTATED_CDS"/>
    <property type="molecule type" value="Genomic_DNA"/>
</dbReference>
<feature type="compositionally biased region" description="Basic residues" evidence="1">
    <location>
        <begin position="29"/>
        <end position="38"/>
    </location>
</feature>
<reference evidence="2" key="2">
    <citation type="submission" date="2021-03" db="UniProtKB">
        <authorList>
            <consortium name="EnsemblPlants"/>
        </authorList>
    </citation>
    <scope>IDENTIFICATION</scope>
</reference>
<accession>A0A803QV01</accession>
<feature type="compositionally biased region" description="Low complexity" evidence="1">
    <location>
        <begin position="57"/>
        <end position="75"/>
    </location>
</feature>
<proteinExistence type="predicted"/>